<proteinExistence type="predicted"/>
<evidence type="ECO:0000313" key="3">
    <source>
        <dbReference type="Proteomes" id="UP001201812"/>
    </source>
</evidence>
<evidence type="ECO:0000256" key="1">
    <source>
        <dbReference type="SAM" id="MobiDB-lite"/>
    </source>
</evidence>
<name>A0AAD4MFR5_9BILA</name>
<protein>
    <recommendedName>
        <fullName evidence="4">Regulatory protein zeste</fullName>
    </recommendedName>
</protein>
<reference evidence="2" key="1">
    <citation type="submission" date="2022-01" db="EMBL/GenBank/DDBJ databases">
        <title>Genome Sequence Resource for Two Populations of Ditylenchus destructor, the Migratory Endoparasitic Phytonematode.</title>
        <authorList>
            <person name="Zhang H."/>
            <person name="Lin R."/>
            <person name="Xie B."/>
        </authorList>
    </citation>
    <scope>NUCLEOTIDE SEQUENCE</scope>
    <source>
        <strain evidence="2">BazhouSP</strain>
    </source>
</reference>
<sequence length="284" mass="32674">MLRRSDAQSLSPYQILSAQMLRKKGNAQKSFLSAQMLRISVLIKIYGIHHEFNREEGNSYPNQGELGMNRNSRENAWKAIYEECKSRGHKWTAENDWKWISGNKWPSWKNEFNKKLLRQKKTGSGGETQFNEFDLLIQEIIGKDSPDIQTLGVPESLSGESAENDFLAKKQAMTTPSTSSQSCILEQTPRGTKRAKSEFSGTSSKDSMELKRSRLLDLEIESRLLDIQLKKRQIYKSDLEIHSMECELQIPHKFLHITPHCETDTNVTIVNDDFNSEEIFQVEV</sequence>
<dbReference type="EMBL" id="JAKKPZ010000674">
    <property type="protein sequence ID" value="KAI1693123.1"/>
    <property type="molecule type" value="Genomic_DNA"/>
</dbReference>
<dbReference type="Proteomes" id="UP001201812">
    <property type="component" value="Unassembled WGS sequence"/>
</dbReference>
<evidence type="ECO:0000313" key="2">
    <source>
        <dbReference type="EMBL" id="KAI1693123.1"/>
    </source>
</evidence>
<gene>
    <name evidence="2" type="ORF">DdX_20836</name>
</gene>
<organism evidence="2 3">
    <name type="scientific">Ditylenchus destructor</name>
    <dbReference type="NCBI Taxonomy" id="166010"/>
    <lineage>
        <taxon>Eukaryota</taxon>
        <taxon>Metazoa</taxon>
        <taxon>Ecdysozoa</taxon>
        <taxon>Nematoda</taxon>
        <taxon>Chromadorea</taxon>
        <taxon>Rhabditida</taxon>
        <taxon>Tylenchina</taxon>
        <taxon>Tylenchomorpha</taxon>
        <taxon>Sphaerularioidea</taxon>
        <taxon>Anguinidae</taxon>
        <taxon>Anguininae</taxon>
        <taxon>Ditylenchus</taxon>
    </lineage>
</organism>
<dbReference type="AlphaFoldDB" id="A0AAD4MFR5"/>
<accession>A0AAD4MFR5</accession>
<keyword evidence="3" id="KW-1185">Reference proteome</keyword>
<feature type="region of interest" description="Disordered" evidence="1">
    <location>
        <begin position="177"/>
        <end position="204"/>
    </location>
</feature>
<comment type="caution">
    <text evidence="2">The sequence shown here is derived from an EMBL/GenBank/DDBJ whole genome shotgun (WGS) entry which is preliminary data.</text>
</comment>
<evidence type="ECO:0008006" key="4">
    <source>
        <dbReference type="Google" id="ProtNLM"/>
    </source>
</evidence>